<dbReference type="NCBIfam" id="TIGR00481">
    <property type="entry name" value="YbhB/YbcL family Raf kinase inhibitor-like protein"/>
    <property type="match status" value="1"/>
</dbReference>
<dbReference type="Gene3D" id="3.90.280.10">
    <property type="entry name" value="PEBP-like"/>
    <property type="match status" value="1"/>
</dbReference>
<reference evidence="1" key="1">
    <citation type="submission" date="2024-02" db="EMBL/GenBank/DDBJ databases">
        <title>Draft genome sequence of new strains in genus Ureaplasma.</title>
        <authorList>
            <person name="Nakajima Y."/>
            <person name="Segawa T."/>
        </authorList>
    </citation>
    <scope>NUCLEOTIDE SEQUENCE [LARGE SCALE GENOMIC DNA]</scope>
    <source>
        <strain evidence="1">OM1</strain>
    </source>
</reference>
<organism evidence="1 2">
    <name type="scientific">Ureaplasma ceti</name>
    <dbReference type="NCBI Taxonomy" id="3119530"/>
    <lineage>
        <taxon>Bacteria</taxon>
        <taxon>Bacillati</taxon>
        <taxon>Mycoplasmatota</taxon>
        <taxon>Mycoplasmoidales</taxon>
        <taxon>Mycoplasmoidaceae</taxon>
        <taxon>Ureaplasma</taxon>
    </lineage>
</organism>
<dbReference type="EMBL" id="BAABQM010000002">
    <property type="protein sequence ID" value="GAA5414683.1"/>
    <property type="molecule type" value="Genomic_DNA"/>
</dbReference>
<dbReference type="InterPro" id="IPR005247">
    <property type="entry name" value="YbhB_YbcL/LppC-like"/>
</dbReference>
<protein>
    <submittedName>
        <fullName evidence="1">YbhB/YbcL family Raf kinase inhibitor-like protein</fullName>
    </submittedName>
</protein>
<dbReference type="RefSeq" id="WP_353289844.1">
    <property type="nucleotide sequence ID" value="NZ_BAABQM010000002.1"/>
</dbReference>
<dbReference type="Pfam" id="PF01161">
    <property type="entry name" value="PBP"/>
    <property type="match status" value="1"/>
</dbReference>
<comment type="caution">
    <text evidence="1">The sequence shown here is derived from an EMBL/GenBank/DDBJ whole genome shotgun (WGS) entry which is preliminary data.</text>
</comment>
<proteinExistence type="predicted"/>
<accession>A0ABP9U5R4</accession>
<evidence type="ECO:0000313" key="1">
    <source>
        <dbReference type="EMBL" id="GAA5414683.1"/>
    </source>
</evidence>
<dbReference type="GO" id="GO:0004860">
    <property type="term" value="F:protein kinase inhibitor activity"/>
    <property type="evidence" value="ECO:0007669"/>
    <property type="project" value="UniProtKB-KW"/>
</dbReference>
<name>A0ABP9U5R4_9BACT</name>
<gene>
    <name evidence="1" type="ORF">UREOM_3940</name>
</gene>
<dbReference type="InterPro" id="IPR036610">
    <property type="entry name" value="PEBP-like_sf"/>
</dbReference>
<keyword evidence="1" id="KW-0649">Protein kinase inhibitor</keyword>
<keyword evidence="2" id="KW-1185">Reference proteome</keyword>
<dbReference type="InterPro" id="IPR008914">
    <property type="entry name" value="PEBP"/>
</dbReference>
<dbReference type="SUPFAM" id="SSF49777">
    <property type="entry name" value="PEBP-like"/>
    <property type="match status" value="1"/>
</dbReference>
<evidence type="ECO:0000313" key="2">
    <source>
        <dbReference type="Proteomes" id="UP001449582"/>
    </source>
</evidence>
<sequence length="177" mass="19938">MKLSSPSFQNQLIDLNFGKFASEAYLVNGLPQTSFQLDWEVENVNSHFVHLIFIDYDAISAGAKPFVHWSVANIPVTDFPHGLKENASLELKTVLNQGVNSLIGAEIQNPNKWAEYSQFLGSMPPNSDHFYTMMAFTTSEAITISNPFTPDKLFRVLLTGQNVVEHTYIEGMYPYKI</sequence>
<dbReference type="Proteomes" id="UP001449582">
    <property type="component" value="Unassembled WGS sequence"/>
</dbReference>